<keyword evidence="1" id="KW-0479">Metal-binding</keyword>
<dbReference type="RefSeq" id="WP_069699882.1">
    <property type="nucleotide sequence ID" value="NZ_JAGGMA010000062.1"/>
</dbReference>
<dbReference type="PROSITE" id="PS50199">
    <property type="entry name" value="ZF_RANBP2_2"/>
    <property type="match status" value="1"/>
</dbReference>
<dbReference type="InterPro" id="IPR001876">
    <property type="entry name" value="Znf_RanBP2"/>
</dbReference>
<reference evidence="7 8" key="1">
    <citation type="submission" date="2016-09" db="EMBL/GenBank/DDBJ databases">
        <authorList>
            <person name="Capua I."/>
            <person name="De Benedictis P."/>
            <person name="Joannis T."/>
            <person name="Lombin L.H."/>
            <person name="Cattoli G."/>
        </authorList>
    </citation>
    <scope>NUCLEOTIDE SEQUENCE [LARGE SCALE GENOMIC DNA]</scope>
    <source>
        <strain evidence="7 8">LMG 25899</strain>
    </source>
</reference>
<keyword evidence="4" id="KW-0175">Coiled coil</keyword>
<evidence type="ECO:0000256" key="3">
    <source>
        <dbReference type="ARBA" id="ARBA00022833"/>
    </source>
</evidence>
<evidence type="ECO:0000256" key="2">
    <source>
        <dbReference type="ARBA" id="ARBA00022771"/>
    </source>
</evidence>
<keyword evidence="8" id="KW-1185">Reference proteome</keyword>
<evidence type="ECO:0000259" key="6">
    <source>
        <dbReference type="PROSITE" id="PS50199"/>
    </source>
</evidence>
<dbReference type="PROSITE" id="PS01358">
    <property type="entry name" value="ZF_RANBP2_1"/>
    <property type="match status" value="1"/>
</dbReference>
<keyword evidence="3" id="KW-0862">Zinc</keyword>
<dbReference type="Proteomes" id="UP000095256">
    <property type="component" value="Unassembled WGS sequence"/>
</dbReference>
<evidence type="ECO:0000256" key="5">
    <source>
        <dbReference type="SAM" id="Phobius"/>
    </source>
</evidence>
<keyword evidence="2" id="KW-0863">Zinc-finger</keyword>
<dbReference type="Gene3D" id="4.10.1060.10">
    <property type="entry name" value="Zinc finger, RanBP2-type"/>
    <property type="match status" value="1"/>
</dbReference>
<protein>
    <recommendedName>
        <fullName evidence="6">RanBP2-type domain-containing protein</fullName>
    </recommendedName>
</protein>
<dbReference type="AlphaFoldDB" id="A0A1E5KTC7"/>
<dbReference type="InterPro" id="IPR036443">
    <property type="entry name" value="Znf_RanBP2_sf"/>
</dbReference>
<sequence>MGRKYVTHRKSGGGCATIFGIFMLIGLFVTYWPFFLLLALIALAVWYFKYYPKQKLRKQHLKEVKSIEEKERQLALEKRKLAVKNTESELQKQKIRMNKIDWKCSYCLNMNQAEVSECSSCGANKE</sequence>
<gene>
    <name evidence="7" type="ORF">BCR26_17400</name>
</gene>
<organism evidence="7 8">
    <name type="scientific">Enterococcus rivorum</name>
    <dbReference type="NCBI Taxonomy" id="762845"/>
    <lineage>
        <taxon>Bacteria</taxon>
        <taxon>Bacillati</taxon>
        <taxon>Bacillota</taxon>
        <taxon>Bacilli</taxon>
        <taxon>Lactobacillales</taxon>
        <taxon>Enterococcaceae</taxon>
        <taxon>Enterococcus</taxon>
    </lineage>
</organism>
<evidence type="ECO:0000313" key="8">
    <source>
        <dbReference type="Proteomes" id="UP000095256"/>
    </source>
</evidence>
<dbReference type="SUPFAM" id="SSF90209">
    <property type="entry name" value="Ran binding protein zinc finger-like"/>
    <property type="match status" value="1"/>
</dbReference>
<dbReference type="Pfam" id="PF00641">
    <property type="entry name" value="Zn_ribbon_RanBP"/>
    <property type="match status" value="1"/>
</dbReference>
<accession>A0A1E5KTC7</accession>
<keyword evidence="5" id="KW-0472">Membrane</keyword>
<dbReference type="GO" id="GO:0008270">
    <property type="term" value="F:zinc ion binding"/>
    <property type="evidence" value="ECO:0007669"/>
    <property type="project" value="UniProtKB-KW"/>
</dbReference>
<proteinExistence type="predicted"/>
<dbReference type="EMBL" id="MIEK01000058">
    <property type="protein sequence ID" value="OEH81137.1"/>
    <property type="molecule type" value="Genomic_DNA"/>
</dbReference>
<feature type="transmembrane region" description="Helical" evidence="5">
    <location>
        <begin position="35"/>
        <end position="52"/>
    </location>
</feature>
<feature type="domain" description="RanBP2-type" evidence="6">
    <location>
        <begin position="96"/>
        <end position="126"/>
    </location>
</feature>
<dbReference type="OrthoDB" id="1996975at2"/>
<comment type="caution">
    <text evidence="7">The sequence shown here is derived from an EMBL/GenBank/DDBJ whole genome shotgun (WGS) entry which is preliminary data.</text>
</comment>
<evidence type="ECO:0000256" key="1">
    <source>
        <dbReference type="ARBA" id="ARBA00022723"/>
    </source>
</evidence>
<name>A0A1E5KTC7_9ENTE</name>
<keyword evidence="5" id="KW-0812">Transmembrane</keyword>
<keyword evidence="5" id="KW-1133">Transmembrane helix</keyword>
<evidence type="ECO:0000256" key="4">
    <source>
        <dbReference type="SAM" id="Coils"/>
    </source>
</evidence>
<evidence type="ECO:0000313" key="7">
    <source>
        <dbReference type="EMBL" id="OEH81137.1"/>
    </source>
</evidence>
<feature type="coiled-coil region" evidence="4">
    <location>
        <begin position="53"/>
        <end position="87"/>
    </location>
</feature>